<evidence type="ECO:0000313" key="5">
    <source>
        <dbReference type="Proteomes" id="UP001500962"/>
    </source>
</evidence>
<sequence>MSRTASRQEGEIVRDFLSIADLLEQPQLARVYDFFYREGEATASELIDELDLAQGTAYNYINQLTDAGVLTPTADGQPQRYAAVEIELTLTTNDDREYTISPALIAAVARRPTDDTIDSYIDRHGVHGLATALSHTIAREQGETTHRLVADDLDISELEAELILQALRPIVHGHFSLDDSGASLADVVDDENPDA</sequence>
<dbReference type="Proteomes" id="UP001500962">
    <property type="component" value="Unassembled WGS sequence"/>
</dbReference>
<protein>
    <submittedName>
        <fullName evidence="2">Helix-turn-helix domain-containing protein</fullName>
    </submittedName>
</protein>
<organism evidence="2 5">
    <name type="scientific">Halococcus dombrowskii</name>
    <dbReference type="NCBI Taxonomy" id="179637"/>
    <lineage>
        <taxon>Archaea</taxon>
        <taxon>Methanobacteriati</taxon>
        <taxon>Methanobacteriota</taxon>
        <taxon>Stenosarchaea group</taxon>
        <taxon>Halobacteria</taxon>
        <taxon>Halobacteriales</taxon>
        <taxon>Halococcaceae</taxon>
        <taxon>Halococcus</taxon>
    </lineage>
</organism>
<reference evidence="2" key="1">
    <citation type="journal article" date="2014" name="Int. J. Syst. Evol. Microbiol.">
        <title>Complete genome sequence of Corynebacterium casei LMG S-19264T (=DSM 44701T), isolated from a smear-ripened cheese.</title>
        <authorList>
            <consortium name="US DOE Joint Genome Institute (JGI-PGF)"/>
            <person name="Walter F."/>
            <person name="Albersmeier A."/>
            <person name="Kalinowski J."/>
            <person name="Ruckert C."/>
        </authorList>
    </citation>
    <scope>NUCLEOTIDE SEQUENCE</scope>
    <source>
        <strain evidence="2">JCM 12289</strain>
    </source>
</reference>
<reference evidence="2" key="3">
    <citation type="submission" date="2023-12" db="EMBL/GenBank/DDBJ databases">
        <authorList>
            <person name="Sun Q."/>
            <person name="Inoue M."/>
        </authorList>
    </citation>
    <scope>NUCLEOTIDE SEQUENCE</scope>
    <source>
        <strain evidence="2">JCM 12289</strain>
    </source>
</reference>
<proteinExistence type="predicted"/>
<gene>
    <name evidence="2" type="ORF">GCM10008985_31510</name>
    <name evidence="3" type="ORF">MUK72_16525</name>
</gene>
<dbReference type="KEGG" id="hdo:MUK72_16525"/>
<reference evidence="3" key="2">
    <citation type="submission" date="2022-04" db="EMBL/GenBank/DDBJ databases">
        <title>Sequencing and genomic assembly of Halococcus dombrowskii.</title>
        <authorList>
            <person name="Lim S.W."/>
            <person name="MacLea K.S."/>
        </authorList>
    </citation>
    <scope>NUCLEOTIDE SEQUENCE</scope>
    <source>
        <strain evidence="3">H4</strain>
        <plasmid evidence="3">unnamed2</plasmid>
    </source>
</reference>
<feature type="domain" description="DUF7437" evidence="1">
    <location>
        <begin position="111"/>
        <end position="174"/>
    </location>
</feature>
<name>A0AAV3SKN9_HALDO</name>
<accession>A0AAV3SKN9</accession>
<dbReference type="EMBL" id="BAAADN010000055">
    <property type="protein sequence ID" value="GAA0472398.1"/>
    <property type="molecule type" value="Genomic_DNA"/>
</dbReference>
<dbReference type="EMBL" id="CP095007">
    <property type="protein sequence ID" value="UOO97045.1"/>
    <property type="molecule type" value="Genomic_DNA"/>
</dbReference>
<keyword evidence="4" id="KW-1185">Reference proteome</keyword>
<dbReference type="InterPro" id="IPR036388">
    <property type="entry name" value="WH-like_DNA-bd_sf"/>
</dbReference>
<dbReference type="Proteomes" id="UP000830542">
    <property type="component" value="Plasmid unnamed2"/>
</dbReference>
<dbReference type="Gene3D" id="1.10.10.10">
    <property type="entry name" value="Winged helix-like DNA-binding domain superfamily/Winged helix DNA-binding domain"/>
    <property type="match status" value="1"/>
</dbReference>
<dbReference type="SUPFAM" id="SSF46785">
    <property type="entry name" value="Winged helix' DNA-binding domain"/>
    <property type="match status" value="1"/>
</dbReference>
<dbReference type="InterPro" id="IPR036390">
    <property type="entry name" value="WH_DNA-bd_sf"/>
</dbReference>
<dbReference type="InterPro" id="IPR011991">
    <property type="entry name" value="ArsR-like_HTH"/>
</dbReference>
<dbReference type="GeneID" id="71763487"/>
<dbReference type="InterPro" id="IPR055860">
    <property type="entry name" value="DUF7437"/>
</dbReference>
<evidence type="ECO:0000313" key="4">
    <source>
        <dbReference type="Proteomes" id="UP000830542"/>
    </source>
</evidence>
<dbReference type="RefSeq" id="WP_244706324.1">
    <property type="nucleotide sequence ID" value="NZ_BAAADN010000055.1"/>
</dbReference>
<dbReference type="CDD" id="cd00090">
    <property type="entry name" value="HTH_ARSR"/>
    <property type="match status" value="1"/>
</dbReference>
<evidence type="ECO:0000259" key="1">
    <source>
        <dbReference type="Pfam" id="PF24218"/>
    </source>
</evidence>
<keyword evidence="3" id="KW-0614">Plasmid</keyword>
<geneLocation type="plasmid" evidence="3 4">
    <name>unnamed2</name>
</geneLocation>
<evidence type="ECO:0000313" key="2">
    <source>
        <dbReference type="EMBL" id="GAA0472398.1"/>
    </source>
</evidence>
<dbReference type="Pfam" id="PF24218">
    <property type="entry name" value="DUF7437"/>
    <property type="match status" value="1"/>
</dbReference>
<evidence type="ECO:0000313" key="3">
    <source>
        <dbReference type="EMBL" id="UOO97045.1"/>
    </source>
</evidence>
<dbReference type="Pfam" id="PF12840">
    <property type="entry name" value="HTH_20"/>
    <property type="match status" value="1"/>
</dbReference>
<dbReference type="AlphaFoldDB" id="A0AAV3SKN9"/>